<dbReference type="PRINTS" id="PR00837">
    <property type="entry name" value="V5TPXLIKE"/>
</dbReference>
<dbReference type="AlphaFoldDB" id="A0A5J5B276"/>
<gene>
    <name evidence="7" type="ORF">F0562_028784</name>
</gene>
<dbReference type="SUPFAM" id="SSF55797">
    <property type="entry name" value="PR-1-like"/>
    <property type="match status" value="2"/>
</dbReference>
<evidence type="ECO:0000259" key="6">
    <source>
        <dbReference type="SMART" id="SM00198"/>
    </source>
</evidence>
<accession>A0A5J5B276</accession>
<name>A0A5J5B276_9ASTE</name>
<keyword evidence="8" id="KW-1185">Reference proteome</keyword>
<dbReference type="EMBL" id="CM018039">
    <property type="protein sequence ID" value="KAA8536306.1"/>
    <property type="molecule type" value="Genomic_DNA"/>
</dbReference>
<protein>
    <recommendedName>
        <fullName evidence="6">SCP domain-containing protein</fullName>
    </recommendedName>
</protein>
<evidence type="ECO:0000313" key="7">
    <source>
        <dbReference type="EMBL" id="KAA8536306.1"/>
    </source>
</evidence>
<evidence type="ECO:0000256" key="5">
    <source>
        <dbReference type="ARBA" id="ARBA00023265"/>
    </source>
</evidence>
<dbReference type="PROSITE" id="PS01009">
    <property type="entry name" value="CRISP_1"/>
    <property type="match status" value="1"/>
</dbReference>
<dbReference type="GO" id="GO:0005576">
    <property type="term" value="C:extracellular region"/>
    <property type="evidence" value="ECO:0007669"/>
    <property type="project" value="InterPro"/>
</dbReference>
<dbReference type="Pfam" id="PF00188">
    <property type="entry name" value="CAP"/>
    <property type="match status" value="2"/>
</dbReference>
<dbReference type="Gene3D" id="3.40.33.10">
    <property type="entry name" value="CAP"/>
    <property type="match status" value="2"/>
</dbReference>
<dbReference type="CDD" id="cd05381">
    <property type="entry name" value="CAP_PR-1"/>
    <property type="match status" value="2"/>
</dbReference>
<reference evidence="7 8" key="1">
    <citation type="submission" date="2019-09" db="EMBL/GenBank/DDBJ databases">
        <title>A chromosome-level genome assembly of the Chinese tupelo Nyssa sinensis.</title>
        <authorList>
            <person name="Yang X."/>
            <person name="Kang M."/>
            <person name="Yang Y."/>
            <person name="Xiong H."/>
            <person name="Wang M."/>
            <person name="Zhang Z."/>
            <person name="Wang Z."/>
            <person name="Wu H."/>
            <person name="Ma T."/>
            <person name="Liu J."/>
            <person name="Xi Z."/>
        </authorList>
    </citation>
    <scope>NUCLEOTIDE SEQUENCE [LARGE SCALE GENOMIC DNA]</scope>
    <source>
        <strain evidence="7">J267</strain>
        <tissue evidence="7">Leaf</tissue>
    </source>
</reference>
<keyword evidence="3" id="KW-0611">Plant defense</keyword>
<dbReference type="PROSITE" id="PS01010">
    <property type="entry name" value="CRISP_2"/>
    <property type="match status" value="1"/>
</dbReference>
<organism evidence="7 8">
    <name type="scientific">Nyssa sinensis</name>
    <dbReference type="NCBI Taxonomy" id="561372"/>
    <lineage>
        <taxon>Eukaryota</taxon>
        <taxon>Viridiplantae</taxon>
        <taxon>Streptophyta</taxon>
        <taxon>Embryophyta</taxon>
        <taxon>Tracheophyta</taxon>
        <taxon>Spermatophyta</taxon>
        <taxon>Magnoliopsida</taxon>
        <taxon>eudicotyledons</taxon>
        <taxon>Gunneridae</taxon>
        <taxon>Pentapetalae</taxon>
        <taxon>asterids</taxon>
        <taxon>Cornales</taxon>
        <taxon>Nyssaceae</taxon>
        <taxon>Nyssa</taxon>
    </lineage>
</organism>
<sequence>MVHSSQAQNSPQDYLNAHNAARAEVGVGTMTWDDTVAAFAQNYANQRSGDCNLVHSTNRPYGENIAVGSGDFTGSAAVDLWVGEKPNYDYNSNSCAAGQMCGHYTQVVWSDSINMLYSHVFAGSAFDKQHLVDIGFLENLNSCGSSGLATVHSSQAQNSPQDFLDAHNAARAAVGVGPMTWDDTVAAYAESYANQRIGDCALVHSHGQYGQNLAYSSGDFNAMDAVNMWIAEKPNYDYGSNSCIWGEMCLHYTQVVWSDSIRLGCARVQCYNGFTFVTCSYDPPGNLIGQRPY</sequence>
<proteinExistence type="inferred from homology"/>
<dbReference type="InterPro" id="IPR035940">
    <property type="entry name" value="CAP_sf"/>
</dbReference>
<evidence type="ECO:0000313" key="8">
    <source>
        <dbReference type="Proteomes" id="UP000325577"/>
    </source>
</evidence>
<dbReference type="GO" id="GO:0098542">
    <property type="term" value="P:defense response to other organism"/>
    <property type="evidence" value="ECO:0007669"/>
    <property type="project" value="UniProtKB-ARBA"/>
</dbReference>
<dbReference type="OrthoDB" id="337038at2759"/>
<dbReference type="InterPro" id="IPR014044">
    <property type="entry name" value="CAP_dom"/>
</dbReference>
<keyword evidence="4" id="KW-1015">Disulfide bond</keyword>
<comment type="similarity">
    <text evidence="1">Belongs to the CRISP family.</text>
</comment>
<evidence type="ECO:0000256" key="1">
    <source>
        <dbReference type="ARBA" id="ARBA00009923"/>
    </source>
</evidence>
<evidence type="ECO:0000256" key="4">
    <source>
        <dbReference type="ARBA" id="ARBA00023157"/>
    </source>
</evidence>
<feature type="domain" description="SCP" evidence="6">
    <location>
        <begin position="158"/>
        <end position="289"/>
    </location>
</feature>
<dbReference type="Proteomes" id="UP000325577">
    <property type="component" value="Linkage Group LG16"/>
</dbReference>
<dbReference type="InterPro" id="IPR018244">
    <property type="entry name" value="Allrgn_V5/Tpx1_CS"/>
</dbReference>
<keyword evidence="2" id="KW-0732">Signal</keyword>
<dbReference type="SMART" id="SM00198">
    <property type="entry name" value="SCP"/>
    <property type="match status" value="2"/>
</dbReference>
<keyword evidence="5" id="KW-0568">Pathogenesis-related protein</keyword>
<dbReference type="PANTHER" id="PTHR10334">
    <property type="entry name" value="CYSTEINE-RICH SECRETORY PROTEIN-RELATED"/>
    <property type="match status" value="1"/>
</dbReference>
<feature type="domain" description="SCP" evidence="6">
    <location>
        <begin position="9"/>
        <end position="117"/>
    </location>
</feature>
<evidence type="ECO:0000256" key="3">
    <source>
        <dbReference type="ARBA" id="ARBA00022821"/>
    </source>
</evidence>
<dbReference type="InterPro" id="IPR001283">
    <property type="entry name" value="CRISP-related"/>
</dbReference>
<dbReference type="FunFam" id="3.40.33.10:FF:000004">
    <property type="entry name" value="CAP, cysteine-rich secretory protein, antigen 5"/>
    <property type="match status" value="1"/>
</dbReference>
<dbReference type="FunFam" id="3.40.33.10:FF:000006">
    <property type="entry name" value="Putative pathogenesis-related protein 1"/>
    <property type="match status" value="1"/>
</dbReference>
<evidence type="ECO:0000256" key="2">
    <source>
        <dbReference type="ARBA" id="ARBA00022729"/>
    </source>
</evidence>